<dbReference type="AlphaFoldDB" id="A0A9N9H6Z4"/>
<organism evidence="3 4">
    <name type="scientific">Racocetra fulgida</name>
    <dbReference type="NCBI Taxonomy" id="60492"/>
    <lineage>
        <taxon>Eukaryota</taxon>
        <taxon>Fungi</taxon>
        <taxon>Fungi incertae sedis</taxon>
        <taxon>Mucoromycota</taxon>
        <taxon>Glomeromycotina</taxon>
        <taxon>Glomeromycetes</taxon>
        <taxon>Diversisporales</taxon>
        <taxon>Gigasporaceae</taxon>
        <taxon>Racocetra</taxon>
    </lineage>
</organism>
<feature type="compositionally biased region" description="Polar residues" evidence="1">
    <location>
        <begin position="51"/>
        <end position="61"/>
    </location>
</feature>
<keyword evidence="2" id="KW-0472">Membrane</keyword>
<keyword evidence="2" id="KW-1133">Transmembrane helix</keyword>
<sequence length="164" mass="17381">MSGKGKNSNPPSVDVPPVFVPDPNNPANSNSSDTASSVIVTSQAVTPAFLTPTNAITNPPVNNKALVPTSSTSPTTDNSYYGSSADLTNSPSGAVIGVVIAVVVVIIVVVLTIKKLRKSGSDSYKENASVLDDDVIEFNIEDHRELNHGWNDYNSYNSQGTRRY</sequence>
<feature type="transmembrane region" description="Helical" evidence="2">
    <location>
        <begin position="93"/>
        <end position="113"/>
    </location>
</feature>
<name>A0A9N9H6Z4_9GLOM</name>
<evidence type="ECO:0000256" key="1">
    <source>
        <dbReference type="SAM" id="MobiDB-lite"/>
    </source>
</evidence>
<protein>
    <submittedName>
        <fullName evidence="3">13563_t:CDS:1</fullName>
    </submittedName>
</protein>
<dbReference type="Proteomes" id="UP000789396">
    <property type="component" value="Unassembled WGS sequence"/>
</dbReference>
<evidence type="ECO:0000256" key="2">
    <source>
        <dbReference type="SAM" id="Phobius"/>
    </source>
</evidence>
<keyword evidence="2" id="KW-0812">Transmembrane</keyword>
<comment type="caution">
    <text evidence="3">The sequence shown here is derived from an EMBL/GenBank/DDBJ whole genome shotgun (WGS) entry which is preliminary data.</text>
</comment>
<dbReference type="OrthoDB" id="10499535at2759"/>
<gene>
    <name evidence="3" type="ORF">RFULGI_LOCUS8864</name>
</gene>
<reference evidence="3" key="1">
    <citation type="submission" date="2021-06" db="EMBL/GenBank/DDBJ databases">
        <authorList>
            <person name="Kallberg Y."/>
            <person name="Tangrot J."/>
            <person name="Rosling A."/>
        </authorList>
    </citation>
    <scope>NUCLEOTIDE SEQUENCE</scope>
    <source>
        <strain evidence="3">IN212</strain>
    </source>
</reference>
<feature type="region of interest" description="Disordered" evidence="1">
    <location>
        <begin position="51"/>
        <end position="77"/>
    </location>
</feature>
<accession>A0A9N9H6Z4</accession>
<evidence type="ECO:0000313" key="3">
    <source>
        <dbReference type="EMBL" id="CAG8661467.1"/>
    </source>
</evidence>
<feature type="compositionally biased region" description="Low complexity" evidence="1">
    <location>
        <begin position="25"/>
        <end position="35"/>
    </location>
</feature>
<dbReference type="EMBL" id="CAJVPZ010014892">
    <property type="protein sequence ID" value="CAG8661467.1"/>
    <property type="molecule type" value="Genomic_DNA"/>
</dbReference>
<feature type="region of interest" description="Disordered" evidence="1">
    <location>
        <begin position="1"/>
        <end position="35"/>
    </location>
</feature>
<evidence type="ECO:0000313" key="4">
    <source>
        <dbReference type="Proteomes" id="UP000789396"/>
    </source>
</evidence>
<keyword evidence="4" id="KW-1185">Reference proteome</keyword>
<feature type="compositionally biased region" description="Low complexity" evidence="1">
    <location>
        <begin position="7"/>
        <end position="17"/>
    </location>
</feature>
<proteinExistence type="predicted"/>